<feature type="transmembrane region" description="Helical" evidence="5">
    <location>
        <begin position="40"/>
        <end position="63"/>
    </location>
</feature>
<dbReference type="EMBL" id="LWQT01000055">
    <property type="protein sequence ID" value="OAN50238.1"/>
    <property type="molecule type" value="Genomic_DNA"/>
</dbReference>
<evidence type="ECO:0000256" key="2">
    <source>
        <dbReference type="ARBA" id="ARBA00022692"/>
    </source>
</evidence>
<keyword evidence="3 5" id="KW-1133">Transmembrane helix</keyword>
<keyword evidence="8" id="KW-1185">Reference proteome</keyword>
<sequence length="95" mass="10454">MKVISWLLGLPVAVLATVFAVANRQEIHFDLWPLPFGLDIAAYLAVLGPLVLGLVLGAVLVWLSSTGIRLRARQDRRRVESLERQLAATEKPPLS</sequence>
<evidence type="ECO:0000313" key="8">
    <source>
        <dbReference type="Proteomes" id="UP000078428"/>
    </source>
</evidence>
<dbReference type="RefSeq" id="WP_068492605.1">
    <property type="nucleotide sequence ID" value="NZ_LWQT01000055.1"/>
</dbReference>
<evidence type="ECO:0000313" key="7">
    <source>
        <dbReference type="EMBL" id="OAN50238.1"/>
    </source>
</evidence>
<comment type="caution">
    <text evidence="7">The sequence shown here is derived from an EMBL/GenBank/DDBJ whole genome shotgun (WGS) entry which is preliminary data.</text>
</comment>
<feature type="domain" description="Lipopolysaccharide assembly protein A" evidence="6">
    <location>
        <begin position="23"/>
        <end position="87"/>
    </location>
</feature>
<keyword evidence="1" id="KW-1003">Cell membrane</keyword>
<dbReference type="AlphaFoldDB" id="A0A178MQ54"/>
<proteinExistence type="predicted"/>
<dbReference type="STRING" id="1285242.A6A04_02200"/>
<dbReference type="InterPro" id="IPR010445">
    <property type="entry name" value="LapA_dom"/>
</dbReference>
<keyword evidence="4 5" id="KW-0472">Membrane</keyword>
<evidence type="ECO:0000256" key="5">
    <source>
        <dbReference type="SAM" id="Phobius"/>
    </source>
</evidence>
<reference evidence="7 8" key="1">
    <citation type="submission" date="2016-04" db="EMBL/GenBank/DDBJ databases">
        <title>Draft genome sequence of freshwater magnetotactic bacteria Magnetospirillum marisnigri SP-1 and Magnetospirillum moscoviense BB-1.</title>
        <authorList>
            <person name="Koziaeva V."/>
            <person name="Dziuba M.V."/>
            <person name="Ivanov T.M."/>
            <person name="Kuznetsov B."/>
            <person name="Grouzdev D.S."/>
        </authorList>
    </citation>
    <scope>NUCLEOTIDE SEQUENCE [LARGE SCALE GENOMIC DNA]</scope>
    <source>
        <strain evidence="7 8">SP-1</strain>
    </source>
</reference>
<accession>A0A178MQ54</accession>
<dbReference type="GO" id="GO:0005886">
    <property type="term" value="C:plasma membrane"/>
    <property type="evidence" value="ECO:0007669"/>
    <property type="project" value="InterPro"/>
</dbReference>
<name>A0A178MQ54_9PROT</name>
<dbReference type="Proteomes" id="UP000078428">
    <property type="component" value="Unassembled WGS sequence"/>
</dbReference>
<evidence type="ECO:0000256" key="3">
    <source>
        <dbReference type="ARBA" id="ARBA00022989"/>
    </source>
</evidence>
<gene>
    <name evidence="7" type="ORF">A6A04_02200</name>
</gene>
<dbReference type="Pfam" id="PF06305">
    <property type="entry name" value="LapA_dom"/>
    <property type="match status" value="1"/>
</dbReference>
<organism evidence="7 8">
    <name type="scientific">Paramagnetospirillum marisnigri</name>
    <dbReference type="NCBI Taxonomy" id="1285242"/>
    <lineage>
        <taxon>Bacteria</taxon>
        <taxon>Pseudomonadati</taxon>
        <taxon>Pseudomonadota</taxon>
        <taxon>Alphaproteobacteria</taxon>
        <taxon>Rhodospirillales</taxon>
        <taxon>Magnetospirillaceae</taxon>
        <taxon>Paramagnetospirillum</taxon>
    </lineage>
</organism>
<evidence type="ECO:0000256" key="1">
    <source>
        <dbReference type="ARBA" id="ARBA00022475"/>
    </source>
</evidence>
<protein>
    <recommendedName>
        <fullName evidence="6">Lipopolysaccharide assembly protein A domain-containing protein</fullName>
    </recommendedName>
</protein>
<evidence type="ECO:0000256" key="4">
    <source>
        <dbReference type="ARBA" id="ARBA00023136"/>
    </source>
</evidence>
<dbReference type="OrthoDB" id="7357768at2"/>
<keyword evidence="2 5" id="KW-0812">Transmembrane</keyword>
<evidence type="ECO:0000259" key="6">
    <source>
        <dbReference type="Pfam" id="PF06305"/>
    </source>
</evidence>